<accession>A0A143BM70</accession>
<evidence type="ECO:0000313" key="2">
    <source>
        <dbReference type="Proteomes" id="UP000076404"/>
    </source>
</evidence>
<organism evidence="1 2">
    <name type="scientific">Gemmatimonas phototrophica</name>
    <dbReference type="NCBI Taxonomy" id="1379270"/>
    <lineage>
        <taxon>Bacteria</taxon>
        <taxon>Pseudomonadati</taxon>
        <taxon>Gemmatimonadota</taxon>
        <taxon>Gemmatimonadia</taxon>
        <taxon>Gemmatimonadales</taxon>
        <taxon>Gemmatimonadaceae</taxon>
        <taxon>Gemmatimonas</taxon>
    </lineage>
</organism>
<dbReference type="Pfam" id="PF13557">
    <property type="entry name" value="Phenol_MetA_deg"/>
    <property type="match status" value="1"/>
</dbReference>
<keyword evidence="2" id="KW-1185">Reference proteome</keyword>
<proteinExistence type="predicted"/>
<dbReference type="InterPro" id="IPR025737">
    <property type="entry name" value="FApF"/>
</dbReference>
<dbReference type="AlphaFoldDB" id="A0A143BM70"/>
<reference evidence="1 2" key="2">
    <citation type="journal article" date="2016" name="Environ. Microbiol. Rep.">
        <title>Metagenomic evidence for the presence of phototrophic Gemmatimonadetes bacteria in diverse environments.</title>
        <authorList>
            <person name="Zeng Y."/>
            <person name="Baumbach J."/>
            <person name="Barbosa E.G."/>
            <person name="Azevedo V."/>
            <person name="Zhang C."/>
            <person name="Koblizek M."/>
        </authorList>
    </citation>
    <scope>NUCLEOTIDE SEQUENCE [LARGE SCALE GENOMIC DNA]</scope>
    <source>
        <strain evidence="1 2">AP64</strain>
    </source>
</reference>
<evidence type="ECO:0008006" key="3">
    <source>
        <dbReference type="Google" id="ProtNLM"/>
    </source>
</evidence>
<dbReference type="KEGG" id="gph:GEMMAAP_13790"/>
<gene>
    <name evidence="1" type="ORF">GEMMAAP_13790</name>
</gene>
<dbReference type="Proteomes" id="UP000076404">
    <property type="component" value="Chromosome"/>
</dbReference>
<dbReference type="EMBL" id="CP011454">
    <property type="protein sequence ID" value="AMW05591.1"/>
    <property type="molecule type" value="Genomic_DNA"/>
</dbReference>
<evidence type="ECO:0000313" key="1">
    <source>
        <dbReference type="EMBL" id="AMW05591.1"/>
    </source>
</evidence>
<sequence length="239" mass="25373">MFATVGDVSAQGVVGFRSGFTEGNGIPPRSRVDLDYGSSATNAAGTWGFTAGEVTAHVPMTRRFGMRLHFNSYTWVRTPQATVAGREDMGIGTALRVRDNVGWRPATALLTRVDMPSGSLPGQGNAWRPTVKAALAWQLPAGVSLASNLGLAVPGSQGARFTQAFGSLWFGRNVKGPVGSFAEVFAFDREARSGPATRHVRGGLTVLVTNSFHLDLNASTQFGTPAPRRSFGLGVKHRL</sequence>
<protein>
    <recommendedName>
        <fullName evidence="3">Autotransporter domain-containing protein</fullName>
    </recommendedName>
</protein>
<name>A0A143BM70_9BACT</name>
<reference evidence="1 2" key="1">
    <citation type="journal article" date="2014" name="Proc. Natl. Acad. Sci. U.S.A.">
        <title>Functional type 2 photosynthetic reaction centers found in the rare bacterial phylum Gemmatimonadetes.</title>
        <authorList>
            <person name="Zeng Y."/>
            <person name="Feng F."/>
            <person name="Medova H."/>
            <person name="Dean J."/>
            <person name="Koblizek M."/>
        </authorList>
    </citation>
    <scope>NUCLEOTIDE SEQUENCE [LARGE SCALE GENOMIC DNA]</scope>
    <source>
        <strain evidence="1 2">AP64</strain>
    </source>
</reference>